<gene>
    <name evidence="2" type="ORF">LTRI10_LOCUS8628</name>
</gene>
<feature type="domain" description="Reverse transcriptase Ty1/copia-type" evidence="1">
    <location>
        <begin position="1"/>
        <end position="131"/>
    </location>
</feature>
<evidence type="ECO:0000313" key="2">
    <source>
        <dbReference type="EMBL" id="CAL1361244.1"/>
    </source>
</evidence>
<evidence type="ECO:0000313" key="3">
    <source>
        <dbReference type="Proteomes" id="UP001497516"/>
    </source>
</evidence>
<protein>
    <recommendedName>
        <fullName evidence="1">Reverse transcriptase Ty1/copia-type domain-containing protein</fullName>
    </recommendedName>
</protein>
<dbReference type="AlphaFoldDB" id="A0AAV2CYS9"/>
<dbReference type="Pfam" id="PF07727">
    <property type="entry name" value="RVT_2"/>
    <property type="match status" value="1"/>
</dbReference>
<reference evidence="2 3" key="1">
    <citation type="submission" date="2024-04" db="EMBL/GenBank/DDBJ databases">
        <authorList>
            <person name="Fracassetti M."/>
        </authorList>
    </citation>
    <scope>NUCLEOTIDE SEQUENCE [LARGE SCALE GENOMIC DNA]</scope>
</reference>
<keyword evidence="3" id="KW-1185">Reference proteome</keyword>
<organism evidence="2 3">
    <name type="scientific">Linum trigynum</name>
    <dbReference type="NCBI Taxonomy" id="586398"/>
    <lineage>
        <taxon>Eukaryota</taxon>
        <taxon>Viridiplantae</taxon>
        <taxon>Streptophyta</taxon>
        <taxon>Embryophyta</taxon>
        <taxon>Tracheophyta</taxon>
        <taxon>Spermatophyta</taxon>
        <taxon>Magnoliopsida</taxon>
        <taxon>eudicotyledons</taxon>
        <taxon>Gunneridae</taxon>
        <taxon>Pentapetalae</taxon>
        <taxon>rosids</taxon>
        <taxon>fabids</taxon>
        <taxon>Malpighiales</taxon>
        <taxon>Linaceae</taxon>
        <taxon>Linum</taxon>
    </lineage>
</organism>
<dbReference type="SUPFAM" id="SSF56672">
    <property type="entry name" value="DNA/RNA polymerases"/>
    <property type="match status" value="1"/>
</dbReference>
<dbReference type="Proteomes" id="UP001497516">
    <property type="component" value="Chromosome 10"/>
</dbReference>
<evidence type="ECO:0000259" key="1">
    <source>
        <dbReference type="Pfam" id="PF07727"/>
    </source>
</evidence>
<dbReference type="InterPro" id="IPR013103">
    <property type="entry name" value="RVT_2"/>
</dbReference>
<accession>A0AAV2CYS9</accession>
<name>A0AAV2CYS9_9ROSI</name>
<sequence>MDVSNAFLHGDLEEVYMEVPDGLKGLSYLEGTVLKLNNSLYGLKQVTRQWFIKLSEYLKHMGFEQSLDDYSVFKMLSVVLIVYVDDIMLAGPVLGEIERVKQELKKGFKVKDLGNMRYFMGLEVARSIEGISQ</sequence>
<dbReference type="EMBL" id="OZ034814">
    <property type="protein sequence ID" value="CAL1361244.1"/>
    <property type="molecule type" value="Genomic_DNA"/>
</dbReference>
<dbReference type="InterPro" id="IPR043502">
    <property type="entry name" value="DNA/RNA_pol_sf"/>
</dbReference>
<proteinExistence type="predicted"/>